<protein>
    <submittedName>
        <fullName evidence="4">RNA polymerase II elongation factor ELL N-terminal domain-containing protein</fullName>
    </submittedName>
</protein>
<dbReference type="WBParaSite" id="PSAMB.scaffold8381size6277.g31345.t1">
    <property type="protein sequence ID" value="PSAMB.scaffold8381size6277.g31345.t1"/>
    <property type="gene ID" value="PSAMB.scaffold8381size6277.g31345"/>
</dbReference>
<feature type="compositionally biased region" description="Basic and acidic residues" evidence="1">
    <location>
        <begin position="114"/>
        <end position="136"/>
    </location>
</feature>
<evidence type="ECO:0000313" key="4">
    <source>
        <dbReference type="WBParaSite" id="PSAMB.scaffold8381size6277.g31345.t1"/>
    </source>
</evidence>
<feature type="region of interest" description="Disordered" evidence="1">
    <location>
        <begin position="114"/>
        <end position="200"/>
    </location>
</feature>
<feature type="compositionally biased region" description="Low complexity" evidence="1">
    <location>
        <begin position="148"/>
        <end position="164"/>
    </location>
</feature>
<dbReference type="Proteomes" id="UP000887566">
    <property type="component" value="Unplaced"/>
</dbReference>
<feature type="compositionally biased region" description="Basic residues" evidence="1">
    <location>
        <begin position="137"/>
        <end position="147"/>
    </location>
</feature>
<dbReference type="GO" id="GO:0042795">
    <property type="term" value="P:snRNA transcription by RNA polymerase II"/>
    <property type="evidence" value="ECO:0007669"/>
    <property type="project" value="TreeGrafter"/>
</dbReference>
<organism evidence="3 4">
    <name type="scientific">Plectus sambesii</name>
    <dbReference type="NCBI Taxonomy" id="2011161"/>
    <lineage>
        <taxon>Eukaryota</taxon>
        <taxon>Metazoa</taxon>
        <taxon>Ecdysozoa</taxon>
        <taxon>Nematoda</taxon>
        <taxon>Chromadorea</taxon>
        <taxon>Plectida</taxon>
        <taxon>Plectina</taxon>
        <taxon>Plectoidea</taxon>
        <taxon>Plectidae</taxon>
        <taxon>Plectus</taxon>
    </lineage>
</organism>
<dbReference type="AlphaFoldDB" id="A0A914XHM8"/>
<dbReference type="GO" id="GO:0032968">
    <property type="term" value="P:positive regulation of transcription elongation by RNA polymerase II"/>
    <property type="evidence" value="ECO:0007669"/>
    <property type="project" value="TreeGrafter"/>
</dbReference>
<name>A0A914XHM8_9BILA</name>
<dbReference type="Gene3D" id="1.10.10.2670">
    <property type="entry name" value="E3 ubiquitin-protein ligase"/>
    <property type="match status" value="1"/>
</dbReference>
<dbReference type="InterPro" id="IPR042065">
    <property type="entry name" value="E3_ELL-like"/>
</dbReference>
<dbReference type="GO" id="GO:0008023">
    <property type="term" value="C:transcription elongation factor complex"/>
    <property type="evidence" value="ECO:0007669"/>
    <property type="project" value="InterPro"/>
</dbReference>
<dbReference type="GO" id="GO:0006368">
    <property type="term" value="P:transcription elongation by RNA polymerase II"/>
    <property type="evidence" value="ECO:0007669"/>
    <property type="project" value="InterPro"/>
</dbReference>
<dbReference type="InterPro" id="IPR031176">
    <property type="entry name" value="ELL/occludin"/>
</dbReference>
<proteinExistence type="predicted"/>
<dbReference type="PANTHER" id="PTHR23288:SF17">
    <property type="entry name" value="RNA POLYMERASE II ELONGATION FACTOR ELL"/>
    <property type="match status" value="1"/>
</dbReference>
<dbReference type="Pfam" id="PF10390">
    <property type="entry name" value="ELL"/>
    <property type="match status" value="1"/>
</dbReference>
<evidence type="ECO:0000259" key="2">
    <source>
        <dbReference type="Pfam" id="PF10390"/>
    </source>
</evidence>
<dbReference type="PANTHER" id="PTHR23288">
    <property type="entry name" value="OCCLUDIN AND RNA POLYMERASE II ELONGATION FACTOR ELL"/>
    <property type="match status" value="1"/>
</dbReference>
<dbReference type="GO" id="GO:0000987">
    <property type="term" value="F:cis-regulatory region sequence-specific DNA binding"/>
    <property type="evidence" value="ECO:0007669"/>
    <property type="project" value="TreeGrafter"/>
</dbReference>
<dbReference type="InterPro" id="IPR019464">
    <property type="entry name" value="ELL_N"/>
</dbReference>
<keyword evidence="3" id="KW-1185">Reference proteome</keyword>
<evidence type="ECO:0000256" key="1">
    <source>
        <dbReference type="SAM" id="MobiDB-lite"/>
    </source>
</evidence>
<accession>A0A914XHM8</accession>
<reference evidence="4" key="1">
    <citation type="submission" date="2022-11" db="UniProtKB">
        <authorList>
            <consortium name="WormBaseParasite"/>
        </authorList>
    </citation>
    <scope>IDENTIFICATION</scope>
</reference>
<evidence type="ECO:0000313" key="3">
    <source>
        <dbReference type="Proteomes" id="UP000887566"/>
    </source>
</evidence>
<sequence>MAASLEMHRLRPPPSSKVSALMVKLTDECLAALKSARSAGHAMRLIVDGQGGTLEIGQGVAKFRFVAQQLPGPTSDAIQWDRANGYSTVASIATKIQIQATDKTFAETREKAQKLAEEEKKKATKDVNRRPRDQRVIVHRPVSHSHSHSASASGSRIARPSSSAVQPKPWNDSTSSKISPPKPPAPSTTTGQTARPTMSPALRAELMKKSLRQRVVHAVVLGKYSRDGVLERLRK</sequence>
<feature type="domain" description="RNA polymerase II elongation factor ELL N-terminal" evidence="2">
    <location>
        <begin position="16"/>
        <end position="235"/>
    </location>
</feature>